<feature type="region of interest" description="Disordered" evidence="1">
    <location>
        <begin position="562"/>
        <end position="581"/>
    </location>
</feature>
<keyword evidence="2" id="KW-0732">Signal</keyword>
<feature type="domain" description="SpaA-like prealbumin fold" evidence="3">
    <location>
        <begin position="522"/>
        <end position="629"/>
    </location>
</feature>
<evidence type="ECO:0000313" key="4">
    <source>
        <dbReference type="EMBL" id="MDN4483854.1"/>
    </source>
</evidence>
<protein>
    <recommendedName>
        <fullName evidence="3">SpaA-like prealbumin fold domain-containing protein</fullName>
    </recommendedName>
</protein>
<feature type="chain" id="PRO_5044207444" description="SpaA-like prealbumin fold domain-containing protein" evidence="2">
    <location>
        <begin position="31"/>
        <end position="748"/>
    </location>
</feature>
<dbReference type="Proteomes" id="UP001172756">
    <property type="component" value="Unassembled WGS sequence"/>
</dbReference>
<dbReference type="EMBL" id="JAUHQB010000006">
    <property type="protein sequence ID" value="MDN4483854.1"/>
    <property type="molecule type" value="Genomic_DNA"/>
</dbReference>
<dbReference type="RefSeq" id="WP_301160584.1">
    <property type="nucleotide sequence ID" value="NZ_JAUHQB010000006.1"/>
</dbReference>
<evidence type="ECO:0000313" key="5">
    <source>
        <dbReference type="Proteomes" id="UP001172756"/>
    </source>
</evidence>
<feature type="signal peptide" evidence="2">
    <location>
        <begin position="1"/>
        <end position="30"/>
    </location>
</feature>
<dbReference type="InterPro" id="IPR045826">
    <property type="entry name" value="SpaA_PFL_dom_2"/>
</dbReference>
<organism evidence="4 5">
    <name type="scientific">Demequina lignilytica</name>
    <dbReference type="NCBI Taxonomy" id="3051663"/>
    <lineage>
        <taxon>Bacteria</taxon>
        <taxon>Bacillati</taxon>
        <taxon>Actinomycetota</taxon>
        <taxon>Actinomycetes</taxon>
        <taxon>Micrococcales</taxon>
        <taxon>Demequinaceae</taxon>
        <taxon>Demequina</taxon>
    </lineage>
</organism>
<proteinExistence type="predicted"/>
<comment type="caution">
    <text evidence="4">The sequence shown here is derived from an EMBL/GenBank/DDBJ whole genome shotgun (WGS) entry which is preliminary data.</text>
</comment>
<reference evidence="4 5" key="1">
    <citation type="submission" date="2023-06" db="EMBL/GenBank/DDBJ databases">
        <title>SYSU T0a273.</title>
        <authorList>
            <person name="Gao L."/>
            <person name="Fang B.-Z."/>
            <person name="Li W.-J."/>
        </authorList>
    </citation>
    <scope>NUCLEOTIDE SEQUENCE [LARGE SCALE GENOMIC DNA]</scope>
    <source>
        <strain evidence="4 5">SYSU T0a273</strain>
    </source>
</reference>
<dbReference type="AlphaFoldDB" id="A0AB35MJ44"/>
<sequence length="748" mass="77409">MSIRRVRRARALVAVGIAGLVTAIAVPASAAYSSVPWDVTDGIVASAGDPVSPAEGYKHMFADPEGNSKELGPINGNAYKLQAIHDTAVPVLGMTNPNPGTDMTDAWIATATVNDHLWGYFAFVIESFSTGQSAWEFMHDGAPADCAYPDLEITAANPDPSISAAEAAALIDDCNPWENRQGQITSGGVVTQPGDFFIVADYQGNTVKLGKRIWLDQGGTLVLGPYQDISAGVGKANPDNGVVEMAVDLTQEIFGVAAKCDTIGNIIPSTLTGNSDSADYKDVVLADLAGAVKISNCGSLIVDKVLDPTSAPVGSDTFAWQAKRSGDVQVRYDGTTTLSDTLVAGDFSGGKATSSEEKDLIAADDYVLSESITGDAFALKSLSCKVGTSGTPTTVLATTAQTLTFSIEVGKTTYCTITNAEQKGTLIVYKELTNDNGGTAAVSGFPFAVSGPTASTGNMFAKNLDKTDTSTVFYGVKSLDVLRGTYTVTETDIDGYTEDYSDCASVDVPAGGSASCTIYNDDQPATLIVKKEVKNAAAGAAGAVATDFLFDVSGVNASQDNGFTADPADDEKGSTTLTGLSTGDYGVTEDGATGTDPTVIVVGGITYHVTYSEDCSGTLALGGSKTCTITNEAQPAEPTGTTAQSWVLYDSLTLSGVRGDPEGDTITFKLFSDDQCSVQVGSNVTGLVDANGTAVTSTGITVTTPGIYYWTASYPENTQNNGFTTTCGDEVTQLFAKDANGDTLVTLP</sequence>
<gene>
    <name evidence="4" type="ORF">QQ002_09930</name>
</gene>
<evidence type="ECO:0000259" key="3">
    <source>
        <dbReference type="Pfam" id="PF19403"/>
    </source>
</evidence>
<evidence type="ECO:0000256" key="2">
    <source>
        <dbReference type="SAM" id="SignalP"/>
    </source>
</evidence>
<name>A0AB35MJ44_9MICO</name>
<accession>A0AB35MJ44</accession>
<evidence type="ECO:0000256" key="1">
    <source>
        <dbReference type="SAM" id="MobiDB-lite"/>
    </source>
</evidence>
<dbReference type="Pfam" id="PF19403">
    <property type="entry name" value="SpaA_2"/>
    <property type="match status" value="2"/>
</dbReference>
<feature type="domain" description="SpaA-like prealbumin fold" evidence="3">
    <location>
        <begin position="423"/>
        <end position="518"/>
    </location>
</feature>